<feature type="non-terminal residue" evidence="7">
    <location>
        <position position="169"/>
    </location>
</feature>
<evidence type="ECO:0000256" key="6">
    <source>
        <dbReference type="RuleBase" id="RU364010"/>
    </source>
</evidence>
<comment type="subunit">
    <text evidence="6">V-ATPase is a heteromultimeric enzyme made up of two complexes: the ATP-hydrolytic V1 complex and the proton translocation V0 complex. The V1 complex consists of three catalytic AB heterodimers that form a heterohexamer, three peripheral stalks each consisting of EG heterodimers, one central rotor including subunits D and F, and the regulatory subunits C and H. The proton translocation complex V0 consists of the proton transport subunit a, a ring of proteolipid subunits c9c'', rotary subunit d, subunits e and f, and two accessory subunits.</text>
</comment>
<accession>Q4TA24</accession>
<evidence type="ECO:0000256" key="4">
    <source>
        <dbReference type="ARBA" id="ARBA00023065"/>
    </source>
</evidence>
<name>Q4TA24_TETNG</name>
<evidence type="ECO:0000256" key="5">
    <source>
        <dbReference type="ARBA" id="ARBA00046006"/>
    </source>
</evidence>
<evidence type="ECO:0000256" key="3">
    <source>
        <dbReference type="ARBA" id="ARBA00022781"/>
    </source>
</evidence>
<keyword evidence="4 6" id="KW-0406">Ion transport</keyword>
<dbReference type="Gene3D" id="1.20.1460.10">
    <property type="entry name" value="subunit c (vma5p) of the yeast v-atpase, domain 2"/>
    <property type="match status" value="1"/>
</dbReference>
<dbReference type="GO" id="GO:0046961">
    <property type="term" value="F:proton-transporting ATPase activity, rotational mechanism"/>
    <property type="evidence" value="ECO:0007669"/>
    <property type="project" value="InterPro"/>
</dbReference>
<dbReference type="KEGG" id="tng:GSTEN00004475G001"/>
<dbReference type="InterPro" id="IPR036132">
    <property type="entry name" value="Vac_ATP_synth_c_sf"/>
</dbReference>
<evidence type="ECO:0000256" key="2">
    <source>
        <dbReference type="ARBA" id="ARBA00022448"/>
    </source>
</evidence>
<organism evidence="7">
    <name type="scientific">Tetraodon nigroviridis</name>
    <name type="common">Spotted green pufferfish</name>
    <name type="synonym">Chelonodon nigroviridis</name>
    <dbReference type="NCBI Taxonomy" id="99883"/>
    <lineage>
        <taxon>Eukaryota</taxon>
        <taxon>Metazoa</taxon>
        <taxon>Chordata</taxon>
        <taxon>Craniata</taxon>
        <taxon>Vertebrata</taxon>
        <taxon>Euteleostomi</taxon>
        <taxon>Actinopterygii</taxon>
        <taxon>Neopterygii</taxon>
        <taxon>Teleostei</taxon>
        <taxon>Neoteleostei</taxon>
        <taxon>Acanthomorphata</taxon>
        <taxon>Eupercaria</taxon>
        <taxon>Tetraodontiformes</taxon>
        <taxon>Tetradontoidea</taxon>
        <taxon>Tetraodontidae</taxon>
        <taxon>Tetraodon</taxon>
    </lineage>
</organism>
<dbReference type="GO" id="GO:0005765">
    <property type="term" value="C:lysosomal membrane"/>
    <property type="evidence" value="ECO:0007669"/>
    <property type="project" value="TreeGrafter"/>
</dbReference>
<dbReference type="Pfam" id="PF03223">
    <property type="entry name" value="V-ATPase_C"/>
    <property type="match status" value="1"/>
</dbReference>
<keyword evidence="3 6" id="KW-0375">Hydrogen ion transport</keyword>
<comment type="function">
    <text evidence="5 6">Subunit of the V1 complex of vacuolar(H+)-ATPase (V-ATPase), a multisubunit enzyme composed of a peripheral complex (V1) that hydrolyzes ATP and a membrane integral complex (V0) that translocates protons. V-ATPase is responsible for acidifying and maintaining the pH of intracellular compartments and in some cell types, is targeted to the plasma membrane, where it is responsible for acidifying the extracellular environment. Subunit C is necessary for the assembly of the catalytic sector of the enzyme and is likely to have a specific function in its catalytic activity.</text>
</comment>
<reference evidence="7" key="2">
    <citation type="submission" date="2004-02" db="EMBL/GenBank/DDBJ databases">
        <authorList>
            <consortium name="Genoscope"/>
            <consortium name="Whitehead Institute Centre for Genome Research"/>
        </authorList>
    </citation>
    <scope>NUCLEOTIDE SEQUENCE</scope>
</reference>
<comment type="similarity">
    <text evidence="1 6">Belongs to the V-ATPase C subunit family.</text>
</comment>
<reference evidence="7" key="1">
    <citation type="journal article" date="2004" name="Nature">
        <title>Genome duplication in the teleost fish Tetraodon nigroviridis reveals the early vertebrate proto-karyotype.</title>
        <authorList>
            <person name="Jaillon O."/>
            <person name="Aury J.-M."/>
            <person name="Brunet F."/>
            <person name="Petit J.-L."/>
            <person name="Stange-Thomann N."/>
            <person name="Mauceli E."/>
            <person name="Bouneau L."/>
            <person name="Fischer C."/>
            <person name="Ozouf-Costaz C."/>
            <person name="Bernot A."/>
            <person name="Nicaud S."/>
            <person name="Jaffe D."/>
            <person name="Fisher S."/>
            <person name="Lutfalla G."/>
            <person name="Dossat C."/>
            <person name="Segurens B."/>
            <person name="Dasilva C."/>
            <person name="Salanoubat M."/>
            <person name="Levy M."/>
            <person name="Boudet N."/>
            <person name="Castellano S."/>
            <person name="Anthouard V."/>
            <person name="Jubin C."/>
            <person name="Castelli V."/>
            <person name="Katinka M."/>
            <person name="Vacherie B."/>
            <person name="Biemont C."/>
            <person name="Skalli Z."/>
            <person name="Cattolico L."/>
            <person name="Poulain J."/>
            <person name="De Berardinis V."/>
            <person name="Cruaud C."/>
            <person name="Duprat S."/>
            <person name="Brottier P."/>
            <person name="Coutanceau J.-P."/>
            <person name="Gouzy J."/>
            <person name="Parra G."/>
            <person name="Lardier G."/>
            <person name="Chapple C."/>
            <person name="McKernan K.J."/>
            <person name="McEwan P."/>
            <person name="Bosak S."/>
            <person name="Kellis M."/>
            <person name="Volff J.-N."/>
            <person name="Guigo R."/>
            <person name="Zody M.C."/>
            <person name="Mesirov J."/>
            <person name="Lindblad-Toh K."/>
            <person name="Birren B."/>
            <person name="Nusbaum C."/>
            <person name="Kahn D."/>
            <person name="Robinson-Rechavi M."/>
            <person name="Laudet V."/>
            <person name="Schachter V."/>
            <person name="Quetier F."/>
            <person name="Saurin W."/>
            <person name="Scarpelli C."/>
            <person name="Wincker P."/>
            <person name="Lander E.S."/>
            <person name="Weissenbach J."/>
            <person name="Roest Crollius H."/>
        </authorList>
    </citation>
    <scope>NUCLEOTIDE SEQUENCE [LARGE SCALE GENOMIC DNA]</scope>
</reference>
<gene>
    <name evidence="7" type="ORF">GSTENG00004475001</name>
</gene>
<dbReference type="InterPro" id="IPR004907">
    <property type="entry name" value="ATPase_V1-cplx_csu"/>
</dbReference>
<sequence length="169" mass="19833">MLLTIQKACFCHSLGSCWKIKKEEFLQSPCLKKPCVTSKAKLRRTSKTKEQRPRGEAPFKDLFDPDRFFVREYCLEVEEKVQKEKKQLIVQQTDHYKVFVHWLKVHFSQLSVAWIHLKALRVFVESALRYGLPVRYQALLLQADRKQSKRLEDELASLFGYLDPTATAS</sequence>
<dbReference type="GO" id="GO:0000221">
    <property type="term" value="C:vacuolar proton-transporting V-type ATPase, V1 domain"/>
    <property type="evidence" value="ECO:0007669"/>
    <property type="project" value="TreeGrafter"/>
</dbReference>
<keyword evidence="2 6" id="KW-0813">Transport</keyword>
<proteinExistence type="inferred from homology"/>
<dbReference type="OrthoDB" id="6605928at2759"/>
<dbReference type="SUPFAM" id="SSF118203">
    <property type="entry name" value="Vacuolar ATP synthase subunit C"/>
    <property type="match status" value="1"/>
</dbReference>
<comment type="caution">
    <text evidence="7">The sequence shown here is derived from an EMBL/GenBank/DDBJ whole genome shotgun (WGS) entry which is preliminary data.</text>
</comment>
<dbReference type="AlphaFoldDB" id="Q4TA24"/>
<evidence type="ECO:0000256" key="1">
    <source>
        <dbReference type="ARBA" id="ARBA00006138"/>
    </source>
</evidence>
<protein>
    <recommendedName>
        <fullName evidence="6">V-type proton ATPase subunit C</fullName>
    </recommendedName>
</protein>
<evidence type="ECO:0000313" key="7">
    <source>
        <dbReference type="EMBL" id="CAF90258.1"/>
    </source>
</evidence>
<dbReference type="EMBL" id="CAAE01007473">
    <property type="protein sequence ID" value="CAF90258.1"/>
    <property type="molecule type" value="Genomic_DNA"/>
</dbReference>
<dbReference type="PANTHER" id="PTHR10137">
    <property type="entry name" value="V-TYPE PROTON ATPASE SUBUNIT C"/>
    <property type="match status" value="1"/>
</dbReference>
<dbReference type="PANTHER" id="PTHR10137:SF4">
    <property type="entry name" value="V-TYPE PROTON ATPASE SUBUNIT C 2"/>
    <property type="match status" value="1"/>
</dbReference>